<sequence length="46" mass="5689">MIRKQKFWNQEILWCYQFLSLAQNKKRKRSFLYATEQNISHSDLPV</sequence>
<gene>
    <name evidence="1" type="ORF">S12H4_35071</name>
</gene>
<protein>
    <submittedName>
        <fullName evidence="1">Uncharacterized protein</fullName>
    </submittedName>
</protein>
<accession>X1TWX8</accession>
<organism evidence="1">
    <name type="scientific">marine sediment metagenome</name>
    <dbReference type="NCBI Taxonomy" id="412755"/>
    <lineage>
        <taxon>unclassified sequences</taxon>
        <taxon>metagenomes</taxon>
        <taxon>ecological metagenomes</taxon>
    </lineage>
</organism>
<reference evidence="1" key="1">
    <citation type="journal article" date="2014" name="Front. Microbiol.">
        <title>High frequency of phylogenetically diverse reductive dehalogenase-homologous genes in deep subseafloor sedimentary metagenomes.</title>
        <authorList>
            <person name="Kawai M."/>
            <person name="Futagami T."/>
            <person name="Toyoda A."/>
            <person name="Takaki Y."/>
            <person name="Nishi S."/>
            <person name="Hori S."/>
            <person name="Arai W."/>
            <person name="Tsubouchi T."/>
            <person name="Morono Y."/>
            <person name="Uchiyama I."/>
            <person name="Ito T."/>
            <person name="Fujiyama A."/>
            <person name="Inagaki F."/>
            <person name="Takami H."/>
        </authorList>
    </citation>
    <scope>NUCLEOTIDE SEQUENCE</scope>
    <source>
        <strain evidence="1">Expedition CK06-06</strain>
    </source>
</reference>
<name>X1TWX8_9ZZZZ</name>
<proteinExistence type="predicted"/>
<dbReference type="EMBL" id="BARW01020801">
    <property type="protein sequence ID" value="GAI95886.1"/>
    <property type="molecule type" value="Genomic_DNA"/>
</dbReference>
<dbReference type="AlphaFoldDB" id="X1TWX8"/>
<evidence type="ECO:0000313" key="1">
    <source>
        <dbReference type="EMBL" id="GAI95886.1"/>
    </source>
</evidence>
<comment type="caution">
    <text evidence="1">The sequence shown here is derived from an EMBL/GenBank/DDBJ whole genome shotgun (WGS) entry which is preliminary data.</text>
</comment>